<proteinExistence type="predicted"/>
<dbReference type="RefSeq" id="XP_009156872.1">
    <property type="nucleotide sequence ID" value="XM_009158624.1"/>
</dbReference>
<dbReference type="EMBL" id="JH226133">
    <property type="protein sequence ID" value="EHY56411.1"/>
    <property type="molecule type" value="Genomic_DNA"/>
</dbReference>
<gene>
    <name evidence="1" type="ORF">HMPREF1120_04493</name>
</gene>
<accession>H6C0I3</accession>
<dbReference type="Proteomes" id="UP000007304">
    <property type="component" value="Unassembled WGS sequence"/>
</dbReference>
<dbReference type="VEuPathDB" id="FungiDB:HMPREF1120_04493"/>
<dbReference type="HOGENOM" id="CLU_2073151_0_0_1"/>
<dbReference type="AlphaFoldDB" id="H6C0I3"/>
<sequence length="118" mass="13428">MRGEDMAVVARVSLLDTLFDEYDAIVLYRIAHRLYSVEVVCRFWALDVPGAVRAQGGTVNKVKPYRQLLTSAVLLDSKQADLYNAVNRVIFQLTAQKANLNRWNPVYHRALALAHRLD</sequence>
<evidence type="ECO:0000313" key="1">
    <source>
        <dbReference type="EMBL" id="EHY56411.1"/>
    </source>
</evidence>
<protein>
    <submittedName>
        <fullName evidence="1">Uncharacterized protein</fullName>
    </submittedName>
</protein>
<reference evidence="1" key="1">
    <citation type="submission" date="2011-07" db="EMBL/GenBank/DDBJ databases">
        <title>The Genome Sequence of Exophiala (Wangiella) dermatitidis NIH/UT8656.</title>
        <authorList>
            <consortium name="The Broad Institute Genome Sequencing Platform"/>
            <person name="Cuomo C."/>
            <person name="Wang Z."/>
            <person name="Hunicke-Smith S."/>
            <person name="Szanislo P.J."/>
            <person name="Earl A."/>
            <person name="Young S.K."/>
            <person name="Zeng Q."/>
            <person name="Gargeya S."/>
            <person name="Fitzgerald M."/>
            <person name="Haas B."/>
            <person name="Abouelleil A."/>
            <person name="Alvarado L."/>
            <person name="Arachchi H.M."/>
            <person name="Berlin A."/>
            <person name="Brown A."/>
            <person name="Chapman S.B."/>
            <person name="Chen Z."/>
            <person name="Dunbar C."/>
            <person name="Freedman E."/>
            <person name="Gearin G."/>
            <person name="Gellesch M."/>
            <person name="Goldberg J."/>
            <person name="Griggs A."/>
            <person name="Gujja S."/>
            <person name="Heiman D."/>
            <person name="Howarth C."/>
            <person name="Larson L."/>
            <person name="Lui A."/>
            <person name="MacDonald P.J.P."/>
            <person name="Montmayeur A."/>
            <person name="Murphy C."/>
            <person name="Neiman D."/>
            <person name="Pearson M."/>
            <person name="Priest M."/>
            <person name="Roberts A."/>
            <person name="Saif S."/>
            <person name="Shea T."/>
            <person name="Shenoy N."/>
            <person name="Sisk P."/>
            <person name="Stolte C."/>
            <person name="Sykes S."/>
            <person name="Wortman J."/>
            <person name="Nusbaum C."/>
            <person name="Birren B."/>
        </authorList>
    </citation>
    <scope>NUCLEOTIDE SEQUENCE</scope>
    <source>
        <strain evidence="1">NIH/UT8656</strain>
    </source>
</reference>
<name>H6C0I3_EXODN</name>
<dbReference type="GeneID" id="20309132"/>
<evidence type="ECO:0000313" key="2">
    <source>
        <dbReference type="Proteomes" id="UP000007304"/>
    </source>
</evidence>
<dbReference type="InParanoid" id="H6C0I3"/>
<organism evidence="1 2">
    <name type="scientific">Exophiala dermatitidis (strain ATCC 34100 / CBS 525.76 / NIH/UT8656)</name>
    <name type="common">Black yeast</name>
    <name type="synonym">Wangiella dermatitidis</name>
    <dbReference type="NCBI Taxonomy" id="858893"/>
    <lineage>
        <taxon>Eukaryota</taxon>
        <taxon>Fungi</taxon>
        <taxon>Dikarya</taxon>
        <taxon>Ascomycota</taxon>
        <taxon>Pezizomycotina</taxon>
        <taxon>Eurotiomycetes</taxon>
        <taxon>Chaetothyriomycetidae</taxon>
        <taxon>Chaetothyriales</taxon>
        <taxon>Herpotrichiellaceae</taxon>
        <taxon>Exophiala</taxon>
    </lineage>
</organism>
<keyword evidence="2" id="KW-1185">Reference proteome</keyword>